<feature type="compositionally biased region" description="Basic residues" evidence="1">
    <location>
        <begin position="149"/>
        <end position="161"/>
    </location>
</feature>
<feature type="compositionally biased region" description="Basic and acidic residues" evidence="1">
    <location>
        <begin position="202"/>
        <end position="234"/>
    </location>
</feature>
<feature type="compositionally biased region" description="Polar residues" evidence="1">
    <location>
        <begin position="77"/>
        <end position="87"/>
    </location>
</feature>
<dbReference type="RefSeq" id="XP_020125779.1">
    <property type="nucleotide sequence ID" value="XM_020279125.1"/>
</dbReference>
<evidence type="ECO:0000313" key="2">
    <source>
        <dbReference type="EMBL" id="OJD29519.1"/>
    </source>
</evidence>
<feature type="compositionally biased region" description="Basic and acidic residues" evidence="1">
    <location>
        <begin position="166"/>
        <end position="180"/>
    </location>
</feature>
<feature type="region of interest" description="Disordered" evidence="1">
    <location>
        <begin position="116"/>
        <end position="293"/>
    </location>
</feature>
<dbReference type="EMBL" id="MNUE01000079">
    <property type="protein sequence ID" value="OJD29519.1"/>
    <property type="molecule type" value="Genomic_DNA"/>
</dbReference>
<dbReference type="GeneID" id="31019387"/>
<feature type="region of interest" description="Disordered" evidence="1">
    <location>
        <begin position="74"/>
        <end position="93"/>
    </location>
</feature>
<evidence type="ECO:0000256" key="1">
    <source>
        <dbReference type="SAM" id="MobiDB-lite"/>
    </source>
</evidence>
<proteinExistence type="predicted"/>
<gene>
    <name evidence="2" type="ORF">BKCO1_7900028</name>
</gene>
<reference evidence="2 3" key="1">
    <citation type="submission" date="2016-10" db="EMBL/GenBank/DDBJ databases">
        <title>Proteomics and genomics reveal pathogen-plant mechanisms compatible with a hemibiotrophic lifestyle of Diplodia corticola.</title>
        <authorList>
            <person name="Fernandes I."/>
            <person name="De Jonge R."/>
            <person name="Van De Peer Y."/>
            <person name="Devreese B."/>
            <person name="Alves A."/>
            <person name="Esteves A.C."/>
        </authorList>
    </citation>
    <scope>NUCLEOTIDE SEQUENCE [LARGE SCALE GENOMIC DNA]</scope>
    <source>
        <strain evidence="2 3">CBS 112549</strain>
    </source>
</reference>
<name>A0A1J9RLY4_9PEZI</name>
<protein>
    <submittedName>
        <fullName evidence="2">Uncharacterized protein</fullName>
    </submittedName>
</protein>
<accession>A0A1J9RLY4</accession>
<feature type="compositionally biased region" description="Basic residues" evidence="1">
    <location>
        <begin position="282"/>
        <end position="293"/>
    </location>
</feature>
<sequence>MPSRTFMKHSKGVISEGGRLVFMDDFVKRYRGNSRRANRELKENIQPDDLISDPDRINRVERLDELNMFNELFGGTERTSTSDTASNRPREVNPEMALCAVGSRVEAKHPTEIISTEEMQTLVTGKKKKKAAPVRSLGPLETSPQPQEKKKKASSSSKRKTFGGFEVRDGRGRGCGRDGGRGLGHGFRLGRTRPSRASVRGGAEEKEGEEKKNEEVEGEKEKTEEVQGEEKVVEAEQQTKPAGSEAKEKEMEKTPALAGMKRKAEDDEKNEDNEEVVLVPTRKVRRLSKRTLE</sequence>
<organism evidence="2 3">
    <name type="scientific">Diplodia corticola</name>
    <dbReference type="NCBI Taxonomy" id="236234"/>
    <lineage>
        <taxon>Eukaryota</taxon>
        <taxon>Fungi</taxon>
        <taxon>Dikarya</taxon>
        <taxon>Ascomycota</taxon>
        <taxon>Pezizomycotina</taxon>
        <taxon>Dothideomycetes</taxon>
        <taxon>Dothideomycetes incertae sedis</taxon>
        <taxon>Botryosphaeriales</taxon>
        <taxon>Botryosphaeriaceae</taxon>
        <taxon>Diplodia</taxon>
    </lineage>
</organism>
<dbReference type="AlphaFoldDB" id="A0A1J9RLY4"/>
<evidence type="ECO:0000313" key="3">
    <source>
        <dbReference type="Proteomes" id="UP000183809"/>
    </source>
</evidence>
<comment type="caution">
    <text evidence="2">The sequence shown here is derived from an EMBL/GenBank/DDBJ whole genome shotgun (WGS) entry which is preliminary data.</text>
</comment>
<keyword evidence="3" id="KW-1185">Reference proteome</keyword>
<dbReference type="Proteomes" id="UP000183809">
    <property type="component" value="Unassembled WGS sequence"/>
</dbReference>